<evidence type="ECO:0000256" key="1">
    <source>
        <dbReference type="ARBA" id="ARBA00006484"/>
    </source>
</evidence>
<keyword evidence="4" id="KW-1185">Reference proteome</keyword>
<dbReference type="NCBIfam" id="NF005559">
    <property type="entry name" value="PRK07231.1"/>
    <property type="match status" value="1"/>
</dbReference>
<proteinExistence type="inferred from homology"/>
<protein>
    <submittedName>
        <fullName evidence="3">NAD(P)-dependent dehydrogenase (Short-subunit alcohol dehydrogenase family)</fullName>
    </submittedName>
</protein>
<name>A0ABT3HF54_9HYPH</name>
<dbReference type="PRINTS" id="PR00080">
    <property type="entry name" value="SDRFAMILY"/>
</dbReference>
<dbReference type="Pfam" id="PF13561">
    <property type="entry name" value="adh_short_C2"/>
    <property type="match status" value="1"/>
</dbReference>
<dbReference type="PROSITE" id="PS00061">
    <property type="entry name" value="ADH_SHORT"/>
    <property type="match status" value="1"/>
</dbReference>
<dbReference type="EMBL" id="JAOQNS010000010">
    <property type="protein sequence ID" value="MCW2309028.1"/>
    <property type="molecule type" value="Genomic_DNA"/>
</dbReference>
<dbReference type="InterPro" id="IPR002347">
    <property type="entry name" value="SDR_fam"/>
</dbReference>
<feature type="domain" description="Ketoreductase" evidence="2">
    <location>
        <begin position="4"/>
        <end position="181"/>
    </location>
</feature>
<evidence type="ECO:0000259" key="2">
    <source>
        <dbReference type="SMART" id="SM00822"/>
    </source>
</evidence>
<comment type="similarity">
    <text evidence="1">Belongs to the short-chain dehydrogenases/reductases (SDR) family.</text>
</comment>
<dbReference type="RefSeq" id="WP_264602621.1">
    <property type="nucleotide sequence ID" value="NZ_JAOQNS010000010.1"/>
</dbReference>
<sequence>MPDKTIVITGAGSGIGLATAELHAAKGWHIAAVDRDAAALERMKDQLGDASVSIHAADITDEAAVETVAAECRDGAPPVAALVNSAGIGAAMPIADTTSEMMRRIYEVNVIGAFQLAKALTPLMTEAGGGAIVNIVSVSGIKGNFGRSAYGASKGALITLTKIMAVELASAGIRVNAVAPGPIETAMSRDHHSESTREEWHRTIPMRRYGTPEEVAEAVLFLADPHTSSYVTGQILSVDGGFVSAGLMV</sequence>
<reference evidence="4" key="1">
    <citation type="submission" date="2023-07" db="EMBL/GenBank/DDBJ databases">
        <title>Genome sequencing of Purple Non-Sulfur Bacteria from various extreme environments.</title>
        <authorList>
            <person name="Mayer M."/>
        </authorList>
    </citation>
    <scope>NUCLEOTIDE SEQUENCE [LARGE SCALE GENOMIC DNA]</scope>
    <source>
        <strain evidence="4">DSM 17935</strain>
    </source>
</reference>
<organism evidence="3 4">
    <name type="scientific">Rhodobium gokarnense</name>
    <dbReference type="NCBI Taxonomy" id="364296"/>
    <lineage>
        <taxon>Bacteria</taxon>
        <taxon>Pseudomonadati</taxon>
        <taxon>Pseudomonadota</taxon>
        <taxon>Alphaproteobacteria</taxon>
        <taxon>Hyphomicrobiales</taxon>
        <taxon>Rhodobiaceae</taxon>
        <taxon>Rhodobium</taxon>
    </lineage>
</organism>
<gene>
    <name evidence="3" type="ORF">M2319_003379</name>
</gene>
<evidence type="ECO:0000313" key="3">
    <source>
        <dbReference type="EMBL" id="MCW2309028.1"/>
    </source>
</evidence>
<dbReference type="PANTHER" id="PTHR42760">
    <property type="entry name" value="SHORT-CHAIN DEHYDROGENASES/REDUCTASES FAMILY MEMBER"/>
    <property type="match status" value="1"/>
</dbReference>
<dbReference type="InterPro" id="IPR036291">
    <property type="entry name" value="NAD(P)-bd_dom_sf"/>
</dbReference>
<dbReference type="InterPro" id="IPR057326">
    <property type="entry name" value="KR_dom"/>
</dbReference>
<dbReference type="PRINTS" id="PR00081">
    <property type="entry name" value="GDHRDH"/>
</dbReference>
<dbReference type="SMART" id="SM00822">
    <property type="entry name" value="PKS_KR"/>
    <property type="match status" value="1"/>
</dbReference>
<dbReference type="Proteomes" id="UP001209755">
    <property type="component" value="Unassembled WGS sequence"/>
</dbReference>
<dbReference type="Gene3D" id="3.40.50.720">
    <property type="entry name" value="NAD(P)-binding Rossmann-like Domain"/>
    <property type="match status" value="1"/>
</dbReference>
<dbReference type="PANTHER" id="PTHR42760:SF123">
    <property type="entry name" value="OXIDOREDUCTASE"/>
    <property type="match status" value="1"/>
</dbReference>
<evidence type="ECO:0000313" key="4">
    <source>
        <dbReference type="Proteomes" id="UP001209755"/>
    </source>
</evidence>
<dbReference type="CDD" id="cd05233">
    <property type="entry name" value="SDR_c"/>
    <property type="match status" value="1"/>
</dbReference>
<dbReference type="InterPro" id="IPR020904">
    <property type="entry name" value="Sc_DH/Rdtase_CS"/>
</dbReference>
<accession>A0ABT3HF54</accession>
<comment type="caution">
    <text evidence="3">The sequence shown here is derived from an EMBL/GenBank/DDBJ whole genome shotgun (WGS) entry which is preliminary data.</text>
</comment>
<dbReference type="SUPFAM" id="SSF51735">
    <property type="entry name" value="NAD(P)-binding Rossmann-fold domains"/>
    <property type="match status" value="1"/>
</dbReference>